<dbReference type="GO" id="GO:0016592">
    <property type="term" value="C:mediator complex"/>
    <property type="evidence" value="ECO:0007669"/>
    <property type="project" value="Ensembl"/>
</dbReference>
<dbReference type="GeneTree" id="ENSGT00390000017666"/>
<dbReference type="InterPro" id="IPR007018">
    <property type="entry name" value="Mediator_Med6"/>
</dbReference>
<feature type="domain" description="PDZ" evidence="19">
    <location>
        <begin position="150"/>
        <end position="234"/>
    </location>
</feature>
<proteinExistence type="inferred from homology"/>
<dbReference type="GO" id="GO:0005741">
    <property type="term" value="C:mitochondrial outer membrane"/>
    <property type="evidence" value="ECO:0007669"/>
    <property type="project" value="UniProtKB-SubCell"/>
</dbReference>
<dbReference type="GO" id="GO:0045944">
    <property type="term" value="P:positive regulation of transcription by RNA polymerase II"/>
    <property type="evidence" value="ECO:0007669"/>
    <property type="project" value="Ensembl"/>
</dbReference>
<comment type="subunit">
    <text evidence="16">Binds (via the PDZ domain) to isoform 2A of SYNJ2 (via the unique motif in the C-terminus). Interacts (via C-terminus) with RALBP1. Interacts (via PDZ domain) with ACVR2A (via C-terminus) and ACVR2B (via C-terminus). Forms a ternary complex with ACVR2A and RALBP1. Interacts with MAPK12. Interacts with DLL1; enhances DLL1 protein stability, and promotes notch signaling in endothelial cells.</text>
</comment>
<reference evidence="20 21" key="1">
    <citation type="journal article" date="2008" name="Nature">
        <title>Genome analysis of the platypus reveals unique signatures of evolution.</title>
        <authorList>
            <person name="Warren W.C."/>
            <person name="Hillier L.W."/>
            <person name="Marshall Graves J.A."/>
            <person name="Birney E."/>
            <person name="Ponting C.P."/>
            <person name="Grutzner F."/>
            <person name="Belov K."/>
            <person name="Miller W."/>
            <person name="Clarke L."/>
            <person name="Chinwalla A.T."/>
            <person name="Yang S.P."/>
            <person name="Heger A."/>
            <person name="Locke D.P."/>
            <person name="Miethke P."/>
            <person name="Waters P.D."/>
            <person name="Veyrunes F."/>
            <person name="Fulton L."/>
            <person name="Fulton B."/>
            <person name="Graves T."/>
            <person name="Wallis J."/>
            <person name="Puente X.S."/>
            <person name="Lopez-Otin C."/>
            <person name="Ordonez G.R."/>
            <person name="Eichler E.E."/>
            <person name="Chen L."/>
            <person name="Cheng Z."/>
            <person name="Deakin J.E."/>
            <person name="Alsop A."/>
            <person name="Thompson K."/>
            <person name="Kirby P."/>
            <person name="Papenfuss A.T."/>
            <person name="Wakefield M.J."/>
            <person name="Olender T."/>
            <person name="Lancet D."/>
            <person name="Huttley G.A."/>
            <person name="Smit A.F."/>
            <person name="Pask A."/>
            <person name="Temple-Smith P."/>
            <person name="Batzer M.A."/>
            <person name="Walker J.A."/>
            <person name="Konkel M.K."/>
            <person name="Harris R.S."/>
            <person name="Whittington C.M."/>
            <person name="Wong E.S."/>
            <person name="Gemmell N.J."/>
            <person name="Buschiazzo E."/>
            <person name="Vargas Jentzsch I.M."/>
            <person name="Merkel A."/>
            <person name="Schmitz J."/>
            <person name="Zemann A."/>
            <person name="Churakov G."/>
            <person name="Kriegs J.O."/>
            <person name="Brosius J."/>
            <person name="Murchison E.P."/>
            <person name="Sachidanandam R."/>
            <person name="Smith C."/>
            <person name="Hannon G.J."/>
            <person name="Tsend-Ayush E."/>
            <person name="McMillan D."/>
            <person name="Attenborough R."/>
            <person name="Rens W."/>
            <person name="Ferguson-Smith M."/>
            <person name="Lefevre C.M."/>
            <person name="Sharp J.A."/>
            <person name="Nicholas K.R."/>
            <person name="Ray D.A."/>
            <person name="Kube M."/>
            <person name="Reinhardt R."/>
            <person name="Pringle T.H."/>
            <person name="Taylor J."/>
            <person name="Jones R.C."/>
            <person name="Nixon B."/>
            <person name="Dacheux J.L."/>
            <person name="Niwa H."/>
            <person name="Sekita Y."/>
            <person name="Huang X."/>
            <person name="Stark A."/>
            <person name="Kheradpour P."/>
            <person name="Kellis M."/>
            <person name="Flicek P."/>
            <person name="Chen Y."/>
            <person name="Webber C."/>
            <person name="Hardison R."/>
            <person name="Nelson J."/>
            <person name="Hallsworth-Pepin K."/>
            <person name="Delehaunty K."/>
            <person name="Markovic C."/>
            <person name="Minx P."/>
            <person name="Feng Y."/>
            <person name="Kremitzki C."/>
            <person name="Mitreva M."/>
            <person name="Glasscock J."/>
            <person name="Wylie T."/>
            <person name="Wohldmann P."/>
            <person name="Thiru P."/>
            <person name="Nhan M.N."/>
            <person name="Pohl C.S."/>
            <person name="Smith S.M."/>
            <person name="Hou S."/>
            <person name="Nefedov M."/>
            <person name="de Jong P.J."/>
            <person name="Renfree M.B."/>
            <person name="Mardis E.R."/>
            <person name="Wilson R.K."/>
        </authorList>
    </citation>
    <scope>NUCLEOTIDE SEQUENCE [LARGE SCALE GENOMIC DNA]</scope>
    <source>
        <strain evidence="20 21">Glennie</strain>
    </source>
</reference>
<name>A0A6I8NCB8_ORNAN</name>
<dbReference type="FunFam" id="3.10.450.580:FF:000001">
    <property type="entry name" value="Mediator of RNA polymerase II transcription subunit 6"/>
    <property type="match status" value="1"/>
</dbReference>
<dbReference type="InterPro" id="IPR001478">
    <property type="entry name" value="PDZ"/>
</dbReference>
<evidence type="ECO:0000256" key="7">
    <source>
        <dbReference type="ARBA" id="ARBA00022989"/>
    </source>
</evidence>
<dbReference type="Ensembl" id="ENSOANT00000048593.1">
    <property type="protein sequence ID" value="ENSOANP00000038435.1"/>
    <property type="gene ID" value="ENSOANG00000005497.2"/>
</dbReference>
<comment type="similarity">
    <text evidence="3 17">Belongs to the Mediator complex subunit 6 family.</text>
</comment>
<evidence type="ECO:0000256" key="11">
    <source>
        <dbReference type="ARBA" id="ARBA00023159"/>
    </source>
</evidence>
<comment type="subunit">
    <text evidence="15">Component of the Mediator complex, which is composed of MED1, MED4, MED6, MED7, MED8, MED9, MED10, MED11, MED12, MED13, MED13L, MED14, MED15, MED16, MED17, MED18, MED19, MED20, MED21, MED22, MED23, MED24, MED25, MED26, MED27, MED29, MED30, MED31, CCNC, CDK8 and CDC2L6/CDK11. The MED12, MED13, CCNC and CDK8 subunits form a distinct module termed the CDK8 module. Mediator containing the CDK8 module is less active than Mediator lacking this module in supporting transcriptional activation. Individual preparations of the Mediator complex lacking one or more distinct subunits have been variously termed ARC, CRSP, DRIP, PC2, SMCC and TRAP. Interacts with CTNNB1 and GLI3.</text>
</comment>
<evidence type="ECO:0000313" key="20">
    <source>
        <dbReference type="Ensembl" id="ENSOANP00000038435.1"/>
    </source>
</evidence>
<evidence type="ECO:0000256" key="1">
    <source>
        <dbReference type="ARBA" id="ARBA00004123"/>
    </source>
</evidence>
<dbReference type="GO" id="GO:0005654">
    <property type="term" value="C:nucleoplasm"/>
    <property type="evidence" value="ECO:0007669"/>
    <property type="project" value="Ensembl"/>
</dbReference>
<dbReference type="CDD" id="cd06709">
    <property type="entry name" value="PDZ_SYNJ2BP-like"/>
    <property type="match status" value="1"/>
</dbReference>
<evidence type="ECO:0000256" key="5">
    <source>
        <dbReference type="ARBA" id="ARBA00022692"/>
    </source>
</evidence>
<reference evidence="20" key="3">
    <citation type="submission" date="2025-09" db="UniProtKB">
        <authorList>
            <consortium name="Ensembl"/>
        </authorList>
    </citation>
    <scope>IDENTIFICATION</scope>
    <source>
        <strain evidence="20">Glennie</strain>
    </source>
</reference>
<dbReference type="GO" id="GO:0001223">
    <property type="term" value="F:transcription coactivator binding"/>
    <property type="evidence" value="ECO:0007669"/>
    <property type="project" value="Ensembl"/>
</dbReference>
<comment type="subcellular location">
    <subcellularLocation>
        <location evidence="2">Mitochondrion outer membrane</location>
    </subcellularLocation>
    <subcellularLocation>
        <location evidence="1 17">Nucleus</location>
    </subcellularLocation>
</comment>
<keyword evidence="10 18" id="KW-0472">Membrane</keyword>
<evidence type="ECO:0000256" key="3">
    <source>
        <dbReference type="ARBA" id="ARBA00007526"/>
    </source>
</evidence>
<organism evidence="20 21">
    <name type="scientific">Ornithorhynchus anatinus</name>
    <name type="common">Duckbill platypus</name>
    <dbReference type="NCBI Taxonomy" id="9258"/>
    <lineage>
        <taxon>Eukaryota</taxon>
        <taxon>Metazoa</taxon>
        <taxon>Chordata</taxon>
        <taxon>Craniata</taxon>
        <taxon>Vertebrata</taxon>
        <taxon>Euteleostomi</taxon>
        <taxon>Mammalia</taxon>
        <taxon>Monotremata</taxon>
        <taxon>Ornithorhynchidae</taxon>
        <taxon>Ornithorhynchus</taxon>
    </lineage>
</organism>
<dbReference type="Gene3D" id="3.10.450.580">
    <property type="entry name" value="Mediator complex, subunit Med6"/>
    <property type="match status" value="1"/>
</dbReference>
<dbReference type="Pfam" id="PF00595">
    <property type="entry name" value="PDZ"/>
    <property type="match status" value="1"/>
</dbReference>
<dbReference type="Bgee" id="ENSOANG00000005497">
    <property type="expression patterns" value="Expressed in ovary and 7 other cell types or tissues"/>
</dbReference>
<keyword evidence="11 17" id="KW-0010">Activator</keyword>
<feature type="transmembrane region" description="Helical" evidence="18">
    <location>
        <begin position="252"/>
        <end position="273"/>
    </location>
</feature>
<dbReference type="PANTHER" id="PTHR13104">
    <property type="entry name" value="MED-6-RELATED"/>
    <property type="match status" value="1"/>
</dbReference>
<dbReference type="Gene3D" id="2.30.42.10">
    <property type="match status" value="1"/>
</dbReference>
<dbReference type="FunFam" id="2.30.42.10:FF:000161">
    <property type="entry name" value="Synaptojanin-2-binding protein"/>
    <property type="match status" value="1"/>
</dbReference>
<dbReference type="InterPro" id="IPR036034">
    <property type="entry name" value="PDZ_sf"/>
</dbReference>
<keyword evidence="6" id="KW-1000">Mitochondrion outer membrane</keyword>
<dbReference type="SMART" id="SM00228">
    <property type="entry name" value="PDZ"/>
    <property type="match status" value="1"/>
</dbReference>
<evidence type="ECO:0000256" key="12">
    <source>
        <dbReference type="ARBA" id="ARBA00023163"/>
    </source>
</evidence>
<evidence type="ECO:0000256" key="16">
    <source>
        <dbReference type="ARBA" id="ARBA00063547"/>
    </source>
</evidence>
<keyword evidence="9" id="KW-0496">Mitochondrion</keyword>
<evidence type="ECO:0000313" key="21">
    <source>
        <dbReference type="Proteomes" id="UP000002279"/>
    </source>
</evidence>
<keyword evidence="5 18" id="KW-0812">Transmembrane</keyword>
<evidence type="ECO:0000259" key="19">
    <source>
        <dbReference type="PROSITE" id="PS50106"/>
    </source>
</evidence>
<evidence type="ECO:0000256" key="14">
    <source>
        <dbReference type="ARBA" id="ARBA00025687"/>
    </source>
</evidence>
<evidence type="ECO:0000256" key="17">
    <source>
        <dbReference type="RuleBase" id="RU364143"/>
    </source>
</evidence>
<keyword evidence="7 18" id="KW-1133">Transmembrane helix</keyword>
<evidence type="ECO:0000256" key="2">
    <source>
        <dbReference type="ARBA" id="ARBA00004294"/>
    </source>
</evidence>
<sequence length="279" mass="31180">MAAVDIRDNLLGISWVDSSWIPILNSGSVLDYFSERSNPFYDRMCNNEVVKMQRLTLEHLNQMVGVEYILLHAQEPILFIIRKQQRQSSSQVIPLADYYIIAGVIYQAPDLGSVINSRVLTAVHGIQSAFDEAMSYCRYHPSKGYWWHFRDQEEQGLGFNIVGGTDQQFMPSDSGIFVSRIKENGAAALDGRLQEGDKVLAVNGKDLKNLLHQDAVDLFRNAGYAVSLKVQRKLQVQNGPVNHRGDGDPRGLPLAAVLVPVLALAAIAAWAFVRSRQRL</sequence>
<dbReference type="InParanoid" id="A0A6I8NCB8"/>
<accession>A0A6I8NCB8</accession>
<dbReference type="InterPro" id="IPR038566">
    <property type="entry name" value="Mediator_Med6_sf"/>
</dbReference>
<evidence type="ECO:0000256" key="13">
    <source>
        <dbReference type="ARBA" id="ARBA00023242"/>
    </source>
</evidence>
<gene>
    <name evidence="17 20" type="primary">MED6</name>
</gene>
<dbReference type="Pfam" id="PF04934">
    <property type="entry name" value="Med6"/>
    <property type="match status" value="1"/>
</dbReference>
<dbReference type="AlphaFoldDB" id="A0A6I8NCB8"/>
<dbReference type="FunCoup" id="A0A6I8NCB8">
    <property type="interactions" value="2923"/>
</dbReference>
<evidence type="ECO:0000256" key="10">
    <source>
        <dbReference type="ARBA" id="ARBA00023136"/>
    </source>
</evidence>
<keyword evidence="8 17" id="KW-0805">Transcription regulation</keyword>
<evidence type="ECO:0000256" key="4">
    <source>
        <dbReference type="ARBA" id="ARBA00020634"/>
    </source>
</evidence>
<dbReference type="SUPFAM" id="SSF50156">
    <property type="entry name" value="PDZ domain-like"/>
    <property type="match status" value="1"/>
</dbReference>
<evidence type="ECO:0000256" key="6">
    <source>
        <dbReference type="ARBA" id="ARBA00022787"/>
    </source>
</evidence>
<evidence type="ECO:0000256" key="9">
    <source>
        <dbReference type="ARBA" id="ARBA00023128"/>
    </source>
</evidence>
<dbReference type="GO" id="GO:0003713">
    <property type="term" value="F:transcription coactivator activity"/>
    <property type="evidence" value="ECO:0007669"/>
    <property type="project" value="Ensembl"/>
</dbReference>
<keyword evidence="12 17" id="KW-0804">Transcription</keyword>
<protein>
    <recommendedName>
        <fullName evidence="4 17">Mediator of RNA polymerase II transcription subunit 6</fullName>
    </recommendedName>
    <alternativeName>
        <fullName evidence="17">Mediator complex subunit 6</fullName>
    </alternativeName>
</protein>
<comment type="function">
    <text evidence="14 17">Component of the Mediator complex, a coactivator involved in the regulated transcription of nearly all RNA polymerase II-dependent genes. Mediator functions as a bridge to convey information from gene-specific regulatory proteins to the basal RNA polymerase II transcription machinery. Mediator is recruited to promoters by direct interactions with regulatory proteins and serves as a scaffold for the assembly of a functional preinitiation complex with RNA polymerase II and the general transcription factors.</text>
</comment>
<evidence type="ECO:0000256" key="18">
    <source>
        <dbReference type="SAM" id="Phobius"/>
    </source>
</evidence>
<reference evidence="20" key="2">
    <citation type="submission" date="2025-08" db="UniProtKB">
        <authorList>
            <consortium name="Ensembl"/>
        </authorList>
    </citation>
    <scope>IDENTIFICATION</scope>
    <source>
        <strain evidence="20">Glennie</strain>
    </source>
</reference>
<evidence type="ECO:0000256" key="8">
    <source>
        <dbReference type="ARBA" id="ARBA00023015"/>
    </source>
</evidence>
<keyword evidence="21" id="KW-1185">Reference proteome</keyword>
<dbReference type="PROSITE" id="PS50106">
    <property type="entry name" value="PDZ"/>
    <property type="match status" value="1"/>
</dbReference>
<evidence type="ECO:0000256" key="15">
    <source>
        <dbReference type="ARBA" id="ARBA00062411"/>
    </source>
</evidence>
<dbReference type="GO" id="GO:0070847">
    <property type="term" value="C:core mediator complex"/>
    <property type="evidence" value="ECO:0007669"/>
    <property type="project" value="Ensembl"/>
</dbReference>
<keyword evidence="13 17" id="KW-0539">Nucleus</keyword>
<dbReference type="Proteomes" id="UP000002279">
    <property type="component" value="Chromosome 1"/>
</dbReference>